<dbReference type="Proteomes" id="UP000190675">
    <property type="component" value="Chromosome I"/>
</dbReference>
<dbReference type="PANTHER" id="PTHR46233:SF3">
    <property type="entry name" value="HYDROXYACYLGLUTATHIONE HYDROLASE GLOC"/>
    <property type="match status" value="1"/>
</dbReference>
<dbReference type="RefSeq" id="WP_079565574.1">
    <property type="nucleotide sequence ID" value="NZ_LT670818.1"/>
</dbReference>
<proteinExistence type="predicted"/>
<evidence type="ECO:0000256" key="1">
    <source>
        <dbReference type="ARBA" id="ARBA00001947"/>
    </source>
</evidence>
<dbReference type="CDD" id="cd07737">
    <property type="entry name" value="YcbL-like_MBL-fold"/>
    <property type="match status" value="1"/>
</dbReference>
<evidence type="ECO:0000256" key="3">
    <source>
        <dbReference type="ARBA" id="ARBA00022801"/>
    </source>
</evidence>
<evidence type="ECO:0000256" key="2">
    <source>
        <dbReference type="ARBA" id="ARBA00022723"/>
    </source>
</evidence>
<dbReference type="GO" id="GO:0016787">
    <property type="term" value="F:hydrolase activity"/>
    <property type="evidence" value="ECO:0007669"/>
    <property type="project" value="UniProtKB-KW"/>
</dbReference>
<dbReference type="SMART" id="SM00849">
    <property type="entry name" value="Lactamase_B"/>
    <property type="match status" value="1"/>
</dbReference>
<name>A0A1M5IPE6_9BRAD</name>
<dbReference type="SUPFAM" id="SSF56281">
    <property type="entry name" value="Metallo-hydrolase/oxidoreductase"/>
    <property type="match status" value="1"/>
</dbReference>
<feature type="domain" description="Metallo-beta-lactamase" evidence="5">
    <location>
        <begin position="22"/>
        <end position="202"/>
    </location>
</feature>
<dbReference type="OrthoDB" id="9802991at2"/>
<evidence type="ECO:0000259" key="5">
    <source>
        <dbReference type="SMART" id="SM00849"/>
    </source>
</evidence>
<dbReference type="EMBL" id="LT670818">
    <property type="protein sequence ID" value="SHG29919.1"/>
    <property type="molecule type" value="Genomic_DNA"/>
</dbReference>
<comment type="cofactor">
    <cofactor evidence="1">
        <name>Zn(2+)</name>
        <dbReference type="ChEBI" id="CHEBI:29105"/>
    </cofactor>
</comment>
<organism evidence="6 7">
    <name type="scientific">Bradyrhizobium erythrophlei</name>
    <dbReference type="NCBI Taxonomy" id="1437360"/>
    <lineage>
        <taxon>Bacteria</taxon>
        <taxon>Pseudomonadati</taxon>
        <taxon>Pseudomonadota</taxon>
        <taxon>Alphaproteobacteria</taxon>
        <taxon>Hyphomicrobiales</taxon>
        <taxon>Nitrobacteraceae</taxon>
        <taxon>Bradyrhizobium</taxon>
    </lineage>
</organism>
<dbReference type="InterPro" id="IPR001279">
    <property type="entry name" value="Metallo-B-lactamas"/>
</dbReference>
<evidence type="ECO:0000256" key="4">
    <source>
        <dbReference type="ARBA" id="ARBA00022833"/>
    </source>
</evidence>
<dbReference type="Gene3D" id="3.60.15.10">
    <property type="entry name" value="Ribonuclease Z/Hydroxyacylglutathione hydrolase-like"/>
    <property type="match status" value="1"/>
</dbReference>
<evidence type="ECO:0000313" key="7">
    <source>
        <dbReference type="Proteomes" id="UP000190675"/>
    </source>
</evidence>
<reference evidence="6 7" key="1">
    <citation type="submission" date="2016-11" db="EMBL/GenBank/DDBJ databases">
        <authorList>
            <person name="Jaros S."/>
            <person name="Januszkiewicz K."/>
            <person name="Wedrychowicz H."/>
        </authorList>
    </citation>
    <scope>NUCLEOTIDE SEQUENCE [LARGE SCALE GENOMIC DNA]</scope>
    <source>
        <strain evidence="6 7">GAS242</strain>
    </source>
</reference>
<sequence length="222" mass="23860">MNQETETKAKAGAAIIPVTLFEQNCTLLWCEATKKAVVIDPGGEVPKILEAIRQTKVTVEKIWLTHGHIDHVGGAAELRDALQVPIEGPHIDDKFLLDNVVSSGARFGMTGVRDFAPDRWLNEGDHVSIGELSFDILHCPGHSPGSVVFYNEEMRFAHVGDVLFSGSVGRSDIPGGNHATLIKSIVDKLLPLGDDVGFICGHGPGSSIGQERMTNPFLTGAM</sequence>
<dbReference type="InterPro" id="IPR036866">
    <property type="entry name" value="RibonucZ/Hydroxyglut_hydro"/>
</dbReference>
<dbReference type="PANTHER" id="PTHR46233">
    <property type="entry name" value="HYDROXYACYLGLUTATHIONE HYDROLASE GLOC"/>
    <property type="match status" value="1"/>
</dbReference>
<dbReference type="AlphaFoldDB" id="A0A1M5IPE6"/>
<accession>A0A1M5IPE6</accession>
<keyword evidence="2" id="KW-0479">Metal-binding</keyword>
<keyword evidence="3" id="KW-0378">Hydrolase</keyword>
<gene>
    <name evidence="6" type="ORF">SAMN05444169_1700</name>
</gene>
<evidence type="ECO:0000313" key="6">
    <source>
        <dbReference type="EMBL" id="SHG29919.1"/>
    </source>
</evidence>
<keyword evidence="4" id="KW-0862">Zinc</keyword>
<dbReference type="Pfam" id="PF00753">
    <property type="entry name" value="Lactamase_B"/>
    <property type="match status" value="1"/>
</dbReference>
<dbReference type="InterPro" id="IPR051453">
    <property type="entry name" value="MBL_Glyoxalase_II"/>
</dbReference>
<dbReference type="GO" id="GO:0046872">
    <property type="term" value="F:metal ion binding"/>
    <property type="evidence" value="ECO:0007669"/>
    <property type="project" value="UniProtKB-KW"/>
</dbReference>
<protein>
    <submittedName>
        <fullName evidence="6">Glyoxylase, beta-lactamase superfamily II</fullName>
    </submittedName>
</protein>